<evidence type="ECO:0000259" key="9">
    <source>
        <dbReference type="PROSITE" id="PS50901"/>
    </source>
</evidence>
<dbReference type="InterPro" id="IPR002543">
    <property type="entry name" value="FtsK_dom"/>
</dbReference>
<dbReference type="PROSITE" id="PS50901">
    <property type="entry name" value="FTSK"/>
    <property type="match status" value="1"/>
</dbReference>
<gene>
    <name evidence="10" type="ORF">HMPREF9248_0144</name>
</gene>
<dbReference type="Gene3D" id="1.10.10.10">
    <property type="entry name" value="Winged helix-like DNA-binding domain superfamily/Winged helix DNA-binding domain"/>
    <property type="match status" value="1"/>
</dbReference>
<dbReference type="SMART" id="SM00843">
    <property type="entry name" value="Ftsk_gamma"/>
    <property type="match status" value="1"/>
</dbReference>
<dbReference type="PANTHER" id="PTHR22683">
    <property type="entry name" value="SPORULATION PROTEIN RELATED"/>
    <property type="match status" value="1"/>
</dbReference>
<keyword evidence="11" id="KW-1185">Reference proteome</keyword>
<keyword evidence="8" id="KW-0812">Transmembrane</keyword>
<accession>A0ABP2J0U7</accession>
<dbReference type="Pfam" id="PF17854">
    <property type="entry name" value="FtsK_alpha"/>
    <property type="match status" value="1"/>
</dbReference>
<feature type="region of interest" description="Disordered" evidence="7">
    <location>
        <begin position="220"/>
        <end position="259"/>
    </location>
</feature>
<sequence>MARGSAKKIARQQPHAAASTYAASPRSRDFIGLAFALFAVCCGLSLATRSSAPVAQYLAGAQVYLCGQWAWVIPLALGCCALSFFIDDAALARPRIGLGIVIIACSSLGLATLCNVPSSVVFAEQLLDASLVTSLGGYIGCGIAAFLYMFCGSALGIAITTCLVIAGFVICGFSLSAHLTRWFHAIVEFLSVLSPWISSTSSTLAQKAAMSYSSRRSRAAAQQQADIMQPQAPTPAPARGLRRNTPSSEPKTTYLGSRKTTVLQRNDAAAEGMQAAALSTGMQPEAPTTKLRRTPHPDIDVGQTQPAGTMLNCTPQAQVESSPDVPAFGTVQTTKEARDAAAAQSTRARVDAPAIPDFLLRAQGVRAGDASSQLDEDTHVPTSGSTGAGSASSSHTARAQRTKTQAHPNAQPKTKAQVELKPAPAMCTRPGDADDSYTLPSMSLLSSNPHSAQSASSDAELTKTMQRLQNTLQEFGLRSRVVDYVSGPLVTTFRVEMGEGERVNKIRNLEDDIALTLAAQKVRIFAPIAGTSFVGIEIPNQTRQNVHLGDVLAYATKGPLQVAVGRDSAGKPVVTDIAKMPHMLVAGTTGSGKSVLINSMIMSLLMRTTPKQVRLIMIDPKRVEFSAYNGLPHLYVPVVTEPRQAASALQWAVSEMERRLKLFERASARDIGVYNKHCVSAREDGDEDAPEPLPYLVVIIDELSDLMMVAGKDVEASIVRIAQLARAAGIHLVVATQRPSANVVTGLIKSNIDTRVALKVSAGIDSRVILDETGAERLLGNGDMLFKDRGLTPKRVLGCYTSDSEIHAVVDFIRSQGEPDYHTEILSQVVPGQVSSNAASSGEDDDDPLIWQAAQIVVDSQLGSTSGLQRRLKVGYARAGRIMDMLEAKGIVGPPDGSKPREVLMDNERLEEFKALQAQYRQV</sequence>
<dbReference type="InterPro" id="IPR018541">
    <property type="entry name" value="Ftsk_gamma"/>
</dbReference>
<dbReference type="PANTHER" id="PTHR22683:SF41">
    <property type="entry name" value="DNA TRANSLOCASE FTSK"/>
    <property type="match status" value="1"/>
</dbReference>
<evidence type="ECO:0000256" key="4">
    <source>
        <dbReference type="ARBA" id="ARBA00023125"/>
    </source>
</evidence>
<keyword evidence="8" id="KW-0472">Membrane</keyword>
<dbReference type="SMART" id="SM00382">
    <property type="entry name" value="AAA"/>
    <property type="match status" value="1"/>
</dbReference>
<feature type="transmembrane region" description="Helical" evidence="8">
    <location>
        <begin position="68"/>
        <end position="86"/>
    </location>
</feature>
<feature type="compositionally biased region" description="Low complexity" evidence="7">
    <location>
        <begin position="382"/>
        <end position="397"/>
    </location>
</feature>
<dbReference type="Pfam" id="PF09397">
    <property type="entry name" value="FtsK_gamma"/>
    <property type="match status" value="1"/>
</dbReference>
<dbReference type="InterPro" id="IPR003593">
    <property type="entry name" value="AAA+_ATPase"/>
</dbReference>
<dbReference type="InterPro" id="IPR041027">
    <property type="entry name" value="FtsK_alpha"/>
</dbReference>
<feature type="region of interest" description="Disordered" evidence="7">
    <location>
        <begin position="369"/>
        <end position="439"/>
    </location>
</feature>
<evidence type="ECO:0000256" key="6">
    <source>
        <dbReference type="PROSITE-ProRule" id="PRU00289"/>
    </source>
</evidence>
<organism evidence="10 11">
    <name type="scientific">Fannyhessea vaginae PB189-T1-4</name>
    <dbReference type="NCBI Taxonomy" id="866774"/>
    <lineage>
        <taxon>Bacteria</taxon>
        <taxon>Bacillati</taxon>
        <taxon>Actinomycetota</taxon>
        <taxon>Coriobacteriia</taxon>
        <taxon>Coriobacteriales</taxon>
        <taxon>Atopobiaceae</taxon>
        <taxon>Fannyhessea</taxon>
    </lineage>
</organism>
<evidence type="ECO:0000256" key="7">
    <source>
        <dbReference type="SAM" id="MobiDB-lite"/>
    </source>
</evidence>
<protein>
    <submittedName>
        <fullName evidence="10">FtsK/SpoIIIE family protein</fullName>
    </submittedName>
</protein>
<feature type="transmembrane region" description="Helical" evidence="8">
    <location>
        <begin position="30"/>
        <end position="48"/>
    </location>
</feature>
<evidence type="ECO:0000256" key="2">
    <source>
        <dbReference type="ARBA" id="ARBA00022741"/>
    </source>
</evidence>
<comment type="similarity">
    <text evidence="1">Belongs to the FtsK/SpoIIIE/SftA family.</text>
</comment>
<dbReference type="EMBL" id="AEDQ01000030">
    <property type="protein sequence ID" value="EFL43734.1"/>
    <property type="molecule type" value="Genomic_DNA"/>
</dbReference>
<comment type="function">
    <text evidence="5">Essential cell division protein that coordinates cell division and chromosome segregation. The N-terminus is involved in assembly of the cell-division machinery. The C-terminus functions as a DNA motor that moves dsDNA in an ATP-dependent manner towards the dif recombination site, which is located within the replication terminus region. Required for activation of the Xer recombinase, allowing activation of chromosome unlinking by recombination.</text>
</comment>
<keyword evidence="4" id="KW-0238">DNA-binding</keyword>
<evidence type="ECO:0000256" key="8">
    <source>
        <dbReference type="SAM" id="Phobius"/>
    </source>
</evidence>
<feature type="compositionally biased region" description="Polar residues" evidence="7">
    <location>
        <begin position="402"/>
        <end position="414"/>
    </location>
</feature>
<feature type="binding site" evidence="6">
    <location>
        <begin position="587"/>
        <end position="594"/>
    </location>
    <ligand>
        <name>ATP</name>
        <dbReference type="ChEBI" id="CHEBI:30616"/>
    </ligand>
</feature>
<keyword evidence="3 6" id="KW-0067">ATP-binding</keyword>
<feature type="domain" description="FtsK" evidence="9">
    <location>
        <begin position="570"/>
        <end position="767"/>
    </location>
</feature>
<feature type="transmembrane region" description="Helical" evidence="8">
    <location>
        <begin position="98"/>
        <end position="123"/>
    </location>
</feature>
<dbReference type="Gene3D" id="3.40.50.300">
    <property type="entry name" value="P-loop containing nucleotide triphosphate hydrolases"/>
    <property type="match status" value="1"/>
</dbReference>
<feature type="transmembrane region" description="Helical" evidence="8">
    <location>
        <begin position="129"/>
        <end position="148"/>
    </location>
</feature>
<dbReference type="InterPro" id="IPR036390">
    <property type="entry name" value="WH_DNA-bd_sf"/>
</dbReference>
<dbReference type="InterPro" id="IPR027417">
    <property type="entry name" value="P-loop_NTPase"/>
</dbReference>
<feature type="transmembrane region" description="Helical" evidence="8">
    <location>
        <begin position="155"/>
        <end position="176"/>
    </location>
</feature>
<dbReference type="RefSeq" id="WP_006304597.1">
    <property type="nucleotide sequence ID" value="NZ_AEDQ01000030.1"/>
</dbReference>
<dbReference type="SUPFAM" id="SSF52540">
    <property type="entry name" value="P-loop containing nucleoside triphosphate hydrolases"/>
    <property type="match status" value="1"/>
</dbReference>
<evidence type="ECO:0000256" key="5">
    <source>
        <dbReference type="ARBA" id="ARBA00024986"/>
    </source>
</evidence>
<comment type="caution">
    <text evidence="10">The sequence shown here is derived from an EMBL/GenBank/DDBJ whole genome shotgun (WGS) entry which is preliminary data.</text>
</comment>
<dbReference type="Gene3D" id="3.30.980.40">
    <property type="match status" value="1"/>
</dbReference>
<proteinExistence type="inferred from homology"/>
<evidence type="ECO:0000256" key="3">
    <source>
        <dbReference type="ARBA" id="ARBA00022840"/>
    </source>
</evidence>
<dbReference type="Pfam" id="PF01580">
    <property type="entry name" value="FtsK_SpoIIIE"/>
    <property type="match status" value="1"/>
</dbReference>
<keyword evidence="2 6" id="KW-0547">Nucleotide-binding</keyword>
<evidence type="ECO:0000313" key="11">
    <source>
        <dbReference type="Proteomes" id="UP000004431"/>
    </source>
</evidence>
<dbReference type="CDD" id="cd01127">
    <property type="entry name" value="TrwB_TraG_TraD_VirD4"/>
    <property type="match status" value="1"/>
</dbReference>
<keyword evidence="8" id="KW-1133">Transmembrane helix</keyword>
<evidence type="ECO:0000313" key="10">
    <source>
        <dbReference type="EMBL" id="EFL43734.1"/>
    </source>
</evidence>
<name>A0ABP2J0U7_9ACTN</name>
<dbReference type="InterPro" id="IPR036388">
    <property type="entry name" value="WH-like_DNA-bd_sf"/>
</dbReference>
<reference evidence="10 11" key="1">
    <citation type="submission" date="2010-08" db="EMBL/GenBank/DDBJ databases">
        <authorList>
            <person name="Durkin A.S."/>
            <person name="Madupu R."/>
            <person name="Torralba M."/>
            <person name="Gillis M."/>
            <person name="Methe B."/>
            <person name="Sutton G."/>
            <person name="Nelson K.E."/>
        </authorList>
    </citation>
    <scope>NUCLEOTIDE SEQUENCE [LARGE SCALE GENOMIC DNA]</scope>
    <source>
        <strain evidence="10 11">PB189-T1-4</strain>
    </source>
</reference>
<dbReference type="InterPro" id="IPR050206">
    <property type="entry name" value="FtsK/SpoIIIE/SftA"/>
</dbReference>
<evidence type="ECO:0000256" key="1">
    <source>
        <dbReference type="ARBA" id="ARBA00006474"/>
    </source>
</evidence>
<feature type="compositionally biased region" description="Polar residues" evidence="7">
    <location>
        <begin position="244"/>
        <end position="259"/>
    </location>
</feature>
<dbReference type="SUPFAM" id="SSF46785">
    <property type="entry name" value="Winged helix' DNA-binding domain"/>
    <property type="match status" value="1"/>
</dbReference>
<dbReference type="Proteomes" id="UP000004431">
    <property type="component" value="Unassembled WGS sequence"/>
</dbReference>